<feature type="transmembrane region" description="Helical" evidence="10">
    <location>
        <begin position="289"/>
        <end position="313"/>
    </location>
</feature>
<feature type="transmembrane region" description="Helical" evidence="10">
    <location>
        <begin position="250"/>
        <end position="277"/>
    </location>
</feature>
<feature type="transmembrane region" description="Helical" evidence="10">
    <location>
        <begin position="69"/>
        <end position="89"/>
    </location>
</feature>
<proteinExistence type="inferred from homology"/>
<dbReference type="FunFam" id="3.40.50.300:FF:000299">
    <property type="entry name" value="ABC transporter ATP-binding protein/permease"/>
    <property type="match status" value="1"/>
</dbReference>
<dbReference type="GO" id="GO:0015421">
    <property type="term" value="F:ABC-type oligopeptide transporter activity"/>
    <property type="evidence" value="ECO:0007669"/>
    <property type="project" value="TreeGrafter"/>
</dbReference>
<keyword evidence="7 10" id="KW-1133">Transmembrane helix</keyword>
<accession>A0A941EVI3</accession>
<sequence>MTRLRQDRGGGTSTFRSLRRMQPYLLPYRWSLRVATALAALASLLALAMPQVLRWIVDGPVAHHQPGEVTLGGLALLLLGAGEASIFGVRRWLMASPLSGIEAHMRADLHGHVQRLPIEVHGRWAGGQLLSRGTTDLQVLQQFVAGPFTFLPVFAATLTVGAVILLAEQWLLALIVLAPIPVLILRAYRFESRYRDATRRAQDLAGDLTTVILESVTGIRVVKGFRSSGERYARLRGRIQRLREAEMHKAGLLGGISALVTTLPGLATACALVLGAVEDERGRLSTGTLLAFLGTVAALGPSVSATGAMLAGCHDAAAAADRFFEVLDETAVPEDELRAGPRPEADRRGPAELILEGVGFRYRDAGPEDPPALREVSLRIRPGETLAVVGATGSGKSTLASLIPRLYEPGEGRIMLDGFDIADLSLGELRSQVSVAFDQPVLFSGTIAQNVLLGAETDAAGLDQALRAVQADEFVRSLPDGASTVVGENGMSLSGGQRQRVALARIMVRRPRLVVLDDPLSALDVETEAQIHDALREVLAATTALVIAHRPATAELADRVALLAGGRVIAVGTHVELLASVPEYAQLMTPLAPTVSREEER</sequence>
<evidence type="ECO:0000313" key="13">
    <source>
        <dbReference type="EMBL" id="MBR7838540.1"/>
    </source>
</evidence>
<evidence type="ECO:0000313" key="14">
    <source>
        <dbReference type="Proteomes" id="UP000675781"/>
    </source>
</evidence>
<keyword evidence="14" id="KW-1185">Reference proteome</keyword>
<keyword evidence="3" id="KW-1003">Cell membrane</keyword>
<dbReference type="AlphaFoldDB" id="A0A941EVI3"/>
<dbReference type="RefSeq" id="WP_212532996.1">
    <property type="nucleotide sequence ID" value="NZ_JAGSOG010000300.1"/>
</dbReference>
<evidence type="ECO:0000256" key="3">
    <source>
        <dbReference type="ARBA" id="ARBA00022475"/>
    </source>
</evidence>
<protein>
    <submittedName>
        <fullName evidence="13">ABC transporter ATP-binding protein</fullName>
    </submittedName>
</protein>
<evidence type="ECO:0000256" key="7">
    <source>
        <dbReference type="ARBA" id="ARBA00022989"/>
    </source>
</evidence>
<comment type="similarity">
    <text evidence="9">Belongs to the ABC transporter superfamily. Lipid exporter (TC 3.A.1.106) family.</text>
</comment>
<dbReference type="PROSITE" id="PS50929">
    <property type="entry name" value="ABC_TM1F"/>
    <property type="match status" value="1"/>
</dbReference>
<dbReference type="PROSITE" id="PS00211">
    <property type="entry name" value="ABC_TRANSPORTER_1"/>
    <property type="match status" value="1"/>
</dbReference>
<dbReference type="InterPro" id="IPR036640">
    <property type="entry name" value="ABC1_TM_sf"/>
</dbReference>
<reference evidence="13" key="1">
    <citation type="submission" date="2021-04" db="EMBL/GenBank/DDBJ databases">
        <title>Genome based classification of Actinospica acidithermotolerans sp. nov., an actinobacterium isolated from an Indonesian hot spring.</title>
        <authorList>
            <person name="Kusuma A.B."/>
            <person name="Putra K.E."/>
            <person name="Nafisah S."/>
            <person name="Loh J."/>
            <person name="Nouioui I."/>
            <person name="Goodfellow M."/>
        </authorList>
    </citation>
    <scope>NUCLEOTIDE SEQUENCE</scope>
    <source>
        <strain evidence="13">CSCA 57</strain>
    </source>
</reference>
<dbReference type="SUPFAM" id="SSF52540">
    <property type="entry name" value="P-loop containing nucleoside triphosphate hydrolases"/>
    <property type="match status" value="1"/>
</dbReference>
<evidence type="ECO:0000256" key="8">
    <source>
        <dbReference type="ARBA" id="ARBA00023136"/>
    </source>
</evidence>
<dbReference type="Gene3D" id="1.20.1560.10">
    <property type="entry name" value="ABC transporter type 1, transmembrane domain"/>
    <property type="match status" value="1"/>
</dbReference>
<comment type="subcellular location">
    <subcellularLocation>
        <location evidence="1">Cell membrane</location>
        <topology evidence="1">Multi-pass membrane protein</topology>
    </subcellularLocation>
</comment>
<gene>
    <name evidence="13" type="ORF">KDL01_35060</name>
</gene>
<organism evidence="13 14">
    <name type="scientific">Actinospica durhamensis</name>
    <dbReference type="NCBI Taxonomy" id="1508375"/>
    <lineage>
        <taxon>Bacteria</taxon>
        <taxon>Bacillati</taxon>
        <taxon>Actinomycetota</taxon>
        <taxon>Actinomycetes</taxon>
        <taxon>Catenulisporales</taxon>
        <taxon>Actinospicaceae</taxon>
        <taxon>Actinospica</taxon>
    </lineage>
</organism>
<evidence type="ECO:0000256" key="5">
    <source>
        <dbReference type="ARBA" id="ARBA00022741"/>
    </source>
</evidence>
<dbReference type="GO" id="GO:0005886">
    <property type="term" value="C:plasma membrane"/>
    <property type="evidence" value="ECO:0007669"/>
    <property type="project" value="UniProtKB-SubCell"/>
</dbReference>
<evidence type="ECO:0000256" key="9">
    <source>
        <dbReference type="ARBA" id="ARBA00061644"/>
    </source>
</evidence>
<dbReference type="GO" id="GO:0005524">
    <property type="term" value="F:ATP binding"/>
    <property type="evidence" value="ECO:0007669"/>
    <property type="project" value="UniProtKB-KW"/>
</dbReference>
<feature type="transmembrane region" description="Helical" evidence="10">
    <location>
        <begin position="30"/>
        <end position="49"/>
    </location>
</feature>
<dbReference type="SUPFAM" id="SSF90123">
    <property type="entry name" value="ABC transporter transmembrane region"/>
    <property type="match status" value="1"/>
</dbReference>
<keyword evidence="4 10" id="KW-0812">Transmembrane</keyword>
<dbReference type="Gene3D" id="3.40.50.300">
    <property type="entry name" value="P-loop containing nucleotide triphosphate hydrolases"/>
    <property type="match status" value="1"/>
</dbReference>
<dbReference type="InterPro" id="IPR011527">
    <property type="entry name" value="ABC1_TM_dom"/>
</dbReference>
<evidence type="ECO:0000259" key="12">
    <source>
        <dbReference type="PROSITE" id="PS50929"/>
    </source>
</evidence>
<evidence type="ECO:0000256" key="4">
    <source>
        <dbReference type="ARBA" id="ARBA00022692"/>
    </source>
</evidence>
<dbReference type="InterPro" id="IPR017871">
    <property type="entry name" value="ABC_transporter-like_CS"/>
</dbReference>
<dbReference type="PROSITE" id="PS50893">
    <property type="entry name" value="ABC_TRANSPORTER_2"/>
    <property type="match status" value="1"/>
</dbReference>
<dbReference type="InterPro" id="IPR027417">
    <property type="entry name" value="P-loop_NTPase"/>
</dbReference>
<dbReference type="SMART" id="SM00382">
    <property type="entry name" value="AAA"/>
    <property type="match status" value="1"/>
</dbReference>
<dbReference type="EMBL" id="JAGSOG010000300">
    <property type="protein sequence ID" value="MBR7838540.1"/>
    <property type="molecule type" value="Genomic_DNA"/>
</dbReference>
<keyword evidence="8 10" id="KW-0472">Membrane</keyword>
<evidence type="ECO:0000259" key="11">
    <source>
        <dbReference type="PROSITE" id="PS50893"/>
    </source>
</evidence>
<feature type="transmembrane region" description="Helical" evidence="10">
    <location>
        <begin position="143"/>
        <end position="164"/>
    </location>
</feature>
<comment type="caution">
    <text evidence="13">The sequence shown here is derived from an EMBL/GenBank/DDBJ whole genome shotgun (WGS) entry which is preliminary data.</text>
</comment>
<dbReference type="Proteomes" id="UP000675781">
    <property type="component" value="Unassembled WGS sequence"/>
</dbReference>
<keyword evidence="2" id="KW-0813">Transport</keyword>
<dbReference type="GO" id="GO:0016887">
    <property type="term" value="F:ATP hydrolysis activity"/>
    <property type="evidence" value="ECO:0007669"/>
    <property type="project" value="InterPro"/>
</dbReference>
<keyword evidence="5" id="KW-0547">Nucleotide-binding</keyword>
<dbReference type="Pfam" id="PF00664">
    <property type="entry name" value="ABC_membrane"/>
    <property type="match status" value="1"/>
</dbReference>
<dbReference type="Pfam" id="PF00005">
    <property type="entry name" value="ABC_tran"/>
    <property type="match status" value="1"/>
</dbReference>
<dbReference type="InterPro" id="IPR003593">
    <property type="entry name" value="AAA+_ATPase"/>
</dbReference>
<dbReference type="InterPro" id="IPR039421">
    <property type="entry name" value="Type_1_exporter"/>
</dbReference>
<evidence type="ECO:0000256" key="1">
    <source>
        <dbReference type="ARBA" id="ARBA00004651"/>
    </source>
</evidence>
<keyword evidence="6 13" id="KW-0067">ATP-binding</keyword>
<name>A0A941EVI3_9ACTN</name>
<dbReference type="PANTHER" id="PTHR43394">
    <property type="entry name" value="ATP-DEPENDENT PERMEASE MDL1, MITOCHONDRIAL"/>
    <property type="match status" value="1"/>
</dbReference>
<dbReference type="PANTHER" id="PTHR43394:SF1">
    <property type="entry name" value="ATP-BINDING CASSETTE SUB-FAMILY B MEMBER 10, MITOCHONDRIAL"/>
    <property type="match status" value="1"/>
</dbReference>
<evidence type="ECO:0000256" key="6">
    <source>
        <dbReference type="ARBA" id="ARBA00022840"/>
    </source>
</evidence>
<evidence type="ECO:0000256" key="2">
    <source>
        <dbReference type="ARBA" id="ARBA00022448"/>
    </source>
</evidence>
<feature type="domain" description="ABC transmembrane type-1" evidence="12">
    <location>
        <begin position="34"/>
        <end position="311"/>
    </location>
</feature>
<evidence type="ECO:0000256" key="10">
    <source>
        <dbReference type="SAM" id="Phobius"/>
    </source>
</evidence>
<feature type="domain" description="ABC transporter" evidence="11">
    <location>
        <begin position="353"/>
        <end position="590"/>
    </location>
</feature>
<dbReference type="InterPro" id="IPR003439">
    <property type="entry name" value="ABC_transporter-like_ATP-bd"/>
</dbReference>
<feature type="transmembrane region" description="Helical" evidence="10">
    <location>
        <begin position="170"/>
        <end position="188"/>
    </location>
</feature>